<reference evidence="1" key="1">
    <citation type="journal article" date="2015" name="Nature">
        <title>Complex archaea that bridge the gap between prokaryotes and eukaryotes.</title>
        <authorList>
            <person name="Spang A."/>
            <person name="Saw J.H."/>
            <person name="Jorgensen S.L."/>
            <person name="Zaremba-Niedzwiedzka K."/>
            <person name="Martijn J."/>
            <person name="Lind A.E."/>
            <person name="van Eijk R."/>
            <person name="Schleper C."/>
            <person name="Guy L."/>
            <person name="Ettema T.J."/>
        </authorList>
    </citation>
    <scope>NUCLEOTIDE SEQUENCE</scope>
</reference>
<gene>
    <name evidence="1" type="ORF">LCGC14_2945010</name>
</gene>
<dbReference type="AlphaFoldDB" id="A0A0F8XGQ2"/>
<organism evidence="1">
    <name type="scientific">marine sediment metagenome</name>
    <dbReference type="NCBI Taxonomy" id="412755"/>
    <lineage>
        <taxon>unclassified sequences</taxon>
        <taxon>metagenomes</taxon>
        <taxon>ecological metagenomes</taxon>
    </lineage>
</organism>
<evidence type="ECO:0000313" key="1">
    <source>
        <dbReference type="EMBL" id="KKK68342.1"/>
    </source>
</evidence>
<dbReference type="EMBL" id="LAZR01059182">
    <property type="protein sequence ID" value="KKK68342.1"/>
    <property type="molecule type" value="Genomic_DNA"/>
</dbReference>
<protein>
    <submittedName>
        <fullName evidence="1">Uncharacterized protein</fullName>
    </submittedName>
</protein>
<comment type="caution">
    <text evidence="1">The sequence shown here is derived from an EMBL/GenBank/DDBJ whole genome shotgun (WGS) entry which is preliminary data.</text>
</comment>
<name>A0A0F8XGQ2_9ZZZZ</name>
<feature type="non-terminal residue" evidence="1">
    <location>
        <position position="1"/>
    </location>
</feature>
<proteinExistence type="predicted"/>
<sequence>QSVFSYKVKVKNNAKFVLTNIQILLTSIPSGLISQSDRYLIDSLNPNSFESPTFKFSASESCVGDKVKGIVIYTDPKGNPQTVPIQPFKIKYVCNLLVPKPITEENYEKNIPSMHEQKISFDCKLPPEELEPEVSKILKNNNFYLLENQQELKSPDFRKLKAYAEGKYDKKDVALSIIMQSLAGHTNKLIVKAMSNKEEKIIDLLRDISIKCDTFKSTPEDFTSLEVICKNCESILTVTDNMKSKDFIICEDCGEEIETLSLKLKTEELQDEDNLEKKFKNGTRMEVERRVEEIITFQGAQIPQFEADILQELENHLGKQCKLVSKVEYASEIVFTVESQRINAIGIYQSGVSTLPESICKLKSIQTLILRNNKITT</sequence>
<accession>A0A0F8XGQ2</accession>
<feature type="non-terminal residue" evidence="1">
    <location>
        <position position="377"/>
    </location>
</feature>